<dbReference type="PRINTS" id="PR00959">
    <property type="entry name" value="MEVGALKINASE"/>
</dbReference>
<dbReference type="InterPro" id="IPR019741">
    <property type="entry name" value="Galactokinase_CS"/>
</dbReference>
<evidence type="ECO:0000259" key="9">
    <source>
        <dbReference type="Pfam" id="PF08544"/>
    </source>
</evidence>
<protein>
    <recommendedName>
        <fullName evidence="7">Galactokinase</fullName>
        <ecNumber evidence="7">2.7.1.6</ecNumber>
    </recommendedName>
</protein>
<dbReference type="SUPFAM" id="SSF55060">
    <property type="entry name" value="GHMP Kinase, C-terminal domain"/>
    <property type="match status" value="1"/>
</dbReference>
<evidence type="ECO:0000256" key="6">
    <source>
        <dbReference type="ARBA" id="ARBA00023144"/>
    </source>
</evidence>
<reference evidence="11 12" key="1">
    <citation type="submission" date="2020-09" db="EMBL/GenBank/DDBJ databases">
        <title>Flavimobilis rhizosphaerae sp. nov., isolated from rhizosphere soil of Spartina alterniflora.</title>
        <authorList>
            <person name="Hanqin C."/>
        </authorList>
    </citation>
    <scope>NUCLEOTIDE SEQUENCE [LARGE SCALE GENOMIC DNA]</scope>
    <source>
        <strain evidence="11 12">GY 10621</strain>
    </source>
</reference>
<evidence type="ECO:0000259" key="8">
    <source>
        <dbReference type="Pfam" id="PF00288"/>
    </source>
</evidence>
<name>A0ABR9DQ85_9MICO</name>
<organism evidence="11 12">
    <name type="scientific">Flavimobilis rhizosphaerae</name>
    <dbReference type="NCBI Taxonomy" id="2775421"/>
    <lineage>
        <taxon>Bacteria</taxon>
        <taxon>Bacillati</taxon>
        <taxon>Actinomycetota</taxon>
        <taxon>Actinomycetes</taxon>
        <taxon>Micrococcales</taxon>
        <taxon>Jonesiaceae</taxon>
        <taxon>Flavimobilis</taxon>
    </lineage>
</organism>
<evidence type="ECO:0000256" key="4">
    <source>
        <dbReference type="ARBA" id="ARBA00022777"/>
    </source>
</evidence>
<proteinExistence type="inferred from homology"/>
<dbReference type="Pfam" id="PF00288">
    <property type="entry name" value="GHMP_kinases_N"/>
    <property type="match status" value="1"/>
</dbReference>
<evidence type="ECO:0000256" key="7">
    <source>
        <dbReference type="NCBIfam" id="TIGR00131"/>
    </source>
</evidence>
<dbReference type="PROSITE" id="PS00106">
    <property type="entry name" value="GALACTOKINASE"/>
    <property type="match status" value="1"/>
</dbReference>
<dbReference type="InterPro" id="IPR006204">
    <property type="entry name" value="GHMP_kinase_N_dom"/>
</dbReference>
<dbReference type="EMBL" id="JACZDF010000002">
    <property type="protein sequence ID" value="MBD9698576.1"/>
    <property type="molecule type" value="Genomic_DNA"/>
</dbReference>
<dbReference type="NCBIfam" id="TIGR00131">
    <property type="entry name" value="gal_kin"/>
    <property type="match status" value="1"/>
</dbReference>
<keyword evidence="5" id="KW-0067">ATP-binding</keyword>
<evidence type="ECO:0000256" key="1">
    <source>
        <dbReference type="ARBA" id="ARBA00006566"/>
    </source>
</evidence>
<dbReference type="EC" id="2.7.1.6" evidence="7"/>
<dbReference type="Gene3D" id="3.30.70.890">
    <property type="entry name" value="GHMP kinase, C-terminal domain"/>
    <property type="match status" value="1"/>
</dbReference>
<keyword evidence="6" id="KW-0299">Galactose metabolism</keyword>
<evidence type="ECO:0000313" key="11">
    <source>
        <dbReference type="EMBL" id="MBD9698576.1"/>
    </source>
</evidence>
<dbReference type="PRINTS" id="PR00473">
    <property type="entry name" value="GALCTOKINASE"/>
</dbReference>
<dbReference type="Pfam" id="PF08544">
    <property type="entry name" value="GHMP_kinases_C"/>
    <property type="match status" value="1"/>
</dbReference>
<evidence type="ECO:0000259" key="10">
    <source>
        <dbReference type="Pfam" id="PF10509"/>
    </source>
</evidence>
<dbReference type="InterPro" id="IPR006206">
    <property type="entry name" value="Mevalonate/galactokinase"/>
</dbReference>
<dbReference type="Proteomes" id="UP000642107">
    <property type="component" value="Unassembled WGS sequence"/>
</dbReference>
<dbReference type="InterPro" id="IPR019539">
    <property type="entry name" value="GalKase_N"/>
</dbReference>
<dbReference type="SUPFAM" id="SSF54211">
    <property type="entry name" value="Ribosomal protein S5 domain 2-like"/>
    <property type="match status" value="1"/>
</dbReference>
<dbReference type="GO" id="GO:0004335">
    <property type="term" value="F:galactokinase activity"/>
    <property type="evidence" value="ECO:0007669"/>
    <property type="project" value="UniProtKB-EC"/>
</dbReference>
<dbReference type="InterPro" id="IPR014721">
    <property type="entry name" value="Ribsml_uS5_D2-typ_fold_subgr"/>
</dbReference>
<dbReference type="PIRSF" id="PIRSF000530">
    <property type="entry name" value="Galactokinase"/>
    <property type="match status" value="1"/>
</dbReference>
<feature type="domain" description="GHMP kinase C-terminal" evidence="9">
    <location>
        <begin position="307"/>
        <end position="384"/>
    </location>
</feature>
<dbReference type="Pfam" id="PF10509">
    <property type="entry name" value="GalKase_gal_bdg"/>
    <property type="match status" value="1"/>
</dbReference>
<keyword evidence="2 11" id="KW-0808">Transferase</keyword>
<evidence type="ECO:0000256" key="2">
    <source>
        <dbReference type="ARBA" id="ARBA00022679"/>
    </source>
</evidence>
<dbReference type="PANTHER" id="PTHR10457:SF7">
    <property type="entry name" value="GALACTOKINASE-RELATED"/>
    <property type="match status" value="1"/>
</dbReference>
<keyword evidence="4" id="KW-0418">Kinase</keyword>
<gene>
    <name evidence="11" type="primary">galK</name>
    <name evidence="11" type="ORF">IGS67_03585</name>
</gene>
<keyword evidence="12" id="KW-1185">Reference proteome</keyword>
<comment type="similarity">
    <text evidence="1">Belongs to the GHMP kinase family. GalK subfamily.</text>
</comment>
<evidence type="ECO:0000256" key="3">
    <source>
        <dbReference type="ARBA" id="ARBA00022741"/>
    </source>
</evidence>
<dbReference type="InterPro" id="IPR006203">
    <property type="entry name" value="GHMP_knse_ATP-bd_CS"/>
</dbReference>
<comment type="caution">
    <text evidence="11">The sequence shown here is derived from an EMBL/GenBank/DDBJ whole genome shotgun (WGS) entry which is preliminary data.</text>
</comment>
<dbReference type="InterPro" id="IPR013750">
    <property type="entry name" value="GHMP_kinase_C_dom"/>
</dbReference>
<dbReference type="InterPro" id="IPR020568">
    <property type="entry name" value="Ribosomal_Su5_D2-typ_SF"/>
</dbReference>
<dbReference type="InterPro" id="IPR000705">
    <property type="entry name" value="Galactokinase"/>
</dbReference>
<keyword evidence="3" id="KW-0547">Nucleotide-binding</keyword>
<accession>A0ABR9DQ85</accession>
<evidence type="ECO:0000256" key="5">
    <source>
        <dbReference type="ARBA" id="ARBA00022840"/>
    </source>
</evidence>
<dbReference type="RefSeq" id="WP_192277992.1">
    <property type="nucleotide sequence ID" value="NZ_JACZDF010000002.1"/>
</dbReference>
<feature type="domain" description="Galactokinase N-terminal" evidence="10">
    <location>
        <begin position="24"/>
        <end position="69"/>
    </location>
</feature>
<keyword evidence="6" id="KW-0119">Carbohydrate metabolism</keyword>
<dbReference type="PANTHER" id="PTHR10457">
    <property type="entry name" value="MEVALONATE KINASE/GALACTOKINASE"/>
    <property type="match status" value="1"/>
</dbReference>
<feature type="domain" description="GHMP kinase N-terminal" evidence="8">
    <location>
        <begin position="104"/>
        <end position="200"/>
    </location>
</feature>
<dbReference type="Gene3D" id="3.30.230.10">
    <property type="match status" value="1"/>
</dbReference>
<dbReference type="PROSITE" id="PS00627">
    <property type="entry name" value="GHMP_KINASES_ATP"/>
    <property type="match status" value="1"/>
</dbReference>
<evidence type="ECO:0000313" key="12">
    <source>
        <dbReference type="Proteomes" id="UP000642107"/>
    </source>
</evidence>
<dbReference type="InterPro" id="IPR036554">
    <property type="entry name" value="GHMP_kinase_C_sf"/>
</dbReference>
<sequence>MSLDHLGSWTREEGDARVTALLHERLGVRPDAVRSAPGRVNVIGEHVDYTGGLCLPTALPHRTFVALRRRDDDVVRLVSAQTDEQWTAHLDDVAPGAVEGWGVYVAGVAWALREAGHTVGGFDAAVDSCVPFGAGLSSSAALEAATAVALVDAFDLDLGAGPGVDALDDAARAVLADACVRAENEIAGANTGGLDQASSLRCVEGAAILLDCRDGAVRPVPFDPLPVGLDLLVIDTRAPHSHVDGEYSARRAAVERAAEVLGVPDLRAVPLDGLDEALVRLDDPVIRRRTRHCVTEIERVRQSVAVLDAGDVAALGPLMTASHVSLRDDFEVTVPELDTVVDAALAAGALGARMTGGGFGGSAIVLLRADERAKVAQAIADAFELRGFAAPAFLAAPPSSPAG</sequence>